<comment type="cofactor">
    <cofactor evidence="10">
        <name>Zn(2+)</name>
        <dbReference type="ChEBI" id="CHEBI:29105"/>
    </cofactor>
    <text evidence="10">Binds 1 zinc ion.</text>
</comment>
<dbReference type="Pfam" id="PF13012">
    <property type="entry name" value="MitMem_reg"/>
    <property type="match status" value="1"/>
</dbReference>
<keyword evidence="4 10" id="KW-0479">Metal-binding</keyword>
<evidence type="ECO:0000259" key="11">
    <source>
        <dbReference type="SMART" id="SM00232"/>
    </source>
</evidence>
<comment type="subcellular location">
    <subcellularLocation>
        <location evidence="1">Mitochondrion</location>
    </subcellularLocation>
</comment>
<dbReference type="SUPFAM" id="SSF55486">
    <property type="entry name" value="Metalloproteases ('zincins'), catalytic domain"/>
    <property type="match status" value="1"/>
</dbReference>
<sequence length="2429" mass="275724">MSSISCVCTGGRTSSVCRHLLQVDEGPLRRRAVEMLWMAHFRGLDVFWLNHLPENCMPLISKLTHRSSCESLHLDITKLSELDGYVIAGFVSVAPVAQLSSTSNGTLLHSLYIDLCDAALGILPSDNFGILMAIECCLLRAFKKRPEGLNSFRQFVCSENASKKLRNIVRCCWDSEFVGVADLSVRMFELWLEANFYINEFGASALRRKLLSHYLNEYPWFYRGRYRIIASLMNRCTADEIVEVHNQLYDCWKVCMNCAQIAPLASKLWQIALKRCGDRLDLWLPMLGQLLLKPGEKTCSLIGRHWLPMVNDITHHSFQVVIDQFRLRLTEVKRQWTPSIKITLLSNLHDIGGSERDVKSSLNQLYKAASVVLKQYFNTAQWQGDHLKANWDLLEEIGRCAEESARIVYFEVLCRHSPKEVMSNGWHRDRVHQFLLTNLTVPSQSFRLSVMSSYRHYLAKMERIGSPDDAWLCHFMDAVLSQMFPGANFQRYVSSLNLLLVALESSSRFKALWNERFEENVVWSAQARSTLVRCILHSCADIRQLAIRIATEFCSYRFVDGLEMVQFYMRIAFDLIDRSQLSECDVGVSLLICLLSSVDEFQKRNVEGENTARANALKLSILSKLVFPMLGILLQRSNDGSIPHVYGRLGACSRLWHHIQDALSADFVLQLINAIVELILEILRRLGSNDNSACPTLPEMHSSVGVELGQNDTLLPIELKAILWNVTEGCGLLVQFAERLIEEKCCTELHSIRDLFFQVMTRNRSVIIHDECEKHLISFCTLCLKASWKVANSVVMELTERTLSNIEYAPPVSALRRAGGYPFLLNCLVCTASTFKERQILSYALERLMQICHGELESLSVTESTEDSPLLRALHCLRMIVRSSECHEGCRPFLAKLFQLAIHHLNSPIWSIRNAVSMLLAEIIRALFVRSSIQKGTMGDPWAQDVLQFWTCHGDIWQHCVQLIVSIADSIKDRPFDSRIHPLLIVFQNVLVDDAPIAHMPVKVDLRQCRLALTKILVHSPEWSVRRLAAEALSNLIPPRHRRFVARRIQRLLPRLRTTLNLYDAAAKLVDALKFPLNVLADQNSSTCIERQEDISELCKLLAFGVDMDLTASHLRERLVECCSGACGRSMQALALPVFTKLMMHSQNDLFSEWSGFVVRFAADATSERLRYAAAVSLALAGKLVIKFVHDSECHVDLLMAVFSLLQDDIGYIREAASQISIFCDDDSRVPLACSECIRAVLSCVVGQQAAIALADRLLDELLPDVNFAFPIEQRNVSPTDCIHYAEKYTILLAYYNFLNKFALLHPVSFDRLLNSKLATDDRKVAMDSRSRTFKKMSTSPKTRLCRHSISVRSLFQAGKFKALEFFFLNLPSDAGFTQFKLPQDFNEKLHAMLANPTIGRNIFLLSCLGWFGKCLKQIRTVGPITLPIGAAKEPAWLVGFAVGSQEEPSAKASRPLKTCYFQFFLPSVMEVDESCDDSVNDHVRASFNVMLRPTALLAVTEYFARVVLNNRNRKDVFICGALFGYLTGRTVEVIEALPIKVESREETLVISPRFQDFRVSMVKQVLPTADLVGFYTVGNRLTEKDRELHAKFSAANPNVVLMKLDLESKCLEELPIKFYEAVLDFNPKRNETQFIPLKVTVVPTPLETITSNDIFSQPLAGTQGGTMVTKQMTANLNAIKILQSRLRLMRDYLEAVWRNELPCNHALIREIGSFCSSLPVAGTERFKEKLFEFQKNIALDELLNLTAKVTSDIHGHLPFMVYGCQMIINLSRLLSASSFLRSSQRRWLASVGLFKNNSLKSPEDFDLLSQDVHAQCKQLCAEVRSINRTRKMVEIFDEMSNKICSVADMAECIRLLHPDRTYVQAAEATVSSLGTLIEELNTSSELYTVFRGSALNGDVQDLDDIDRLVSNLLLRDFETSGVHLPEQQRRKFVALSAEAFSCGAEFMRCCDEPTTIPFVMAPSKLCGLMRKAGNDMLALDSALFDSSDPEIRRLGYMLYYRCCDYQEERLRKLLECRAEIASLAGYSSYADRALQQMLLYNGEKVSTFLETVLDSVRDQSMRDIEILEGYGRNIKGKTHVWDWPYLSFVARRSMYNLQTAEIMVYLRLDRFICNLSELLKELYGISVHTEQTEPGEVWHDTVTKWVVKDEQQCTLGYIYCDWYDRDGKVGDSHFTIQCGRQLADGGYQLPVVVLSFRLTPQQAEETYLTHSQLQNVLHEIGHALHSLFGRTRYQHVSGTRCSTDFAEVPSNLMEQWAYDARTLSALTRMPDGSAMPKRLIENLCKSSRAFGALELAQQALMALADLRLHQERASDHEDTVRLCHKLYADAGFADWMPHGTAWHHRFSHIVPYGSKYSSYLVARAVALLYWHRCFERDPTNRAAGMKWRCLQSYGGERNPADLLGEAIDYIPTPKDLAEVLLQDVSSKQ</sequence>
<accession>A0A085M767</accession>
<evidence type="ECO:0000256" key="9">
    <source>
        <dbReference type="ARBA" id="ARBA00023128"/>
    </source>
</evidence>
<dbReference type="InterPro" id="IPR024079">
    <property type="entry name" value="MetalloPept_cat_dom_sf"/>
</dbReference>
<dbReference type="PANTHER" id="PTHR11804:SF79">
    <property type="entry name" value="MITOCHONDRIAL INTERMEDIATE PEPTIDASE"/>
    <property type="match status" value="1"/>
</dbReference>
<dbReference type="InterPro" id="IPR000555">
    <property type="entry name" value="JAMM/MPN+_dom"/>
</dbReference>
<dbReference type="Gene3D" id="3.40.390.10">
    <property type="entry name" value="Collagenase (Catalytic Domain)"/>
    <property type="match status" value="1"/>
</dbReference>
<reference evidence="12 13" key="1">
    <citation type="journal article" date="2014" name="Nat. Genet.">
        <title>Genome and transcriptome of the porcine whipworm Trichuris suis.</title>
        <authorList>
            <person name="Jex A.R."/>
            <person name="Nejsum P."/>
            <person name="Schwarz E.M."/>
            <person name="Hu L."/>
            <person name="Young N.D."/>
            <person name="Hall R.S."/>
            <person name="Korhonen P.K."/>
            <person name="Liao S."/>
            <person name="Thamsborg S."/>
            <person name="Xia J."/>
            <person name="Xu P."/>
            <person name="Wang S."/>
            <person name="Scheerlinck J.P."/>
            <person name="Hofmann A."/>
            <person name="Sternberg P.W."/>
            <person name="Wang J."/>
            <person name="Gasser R.B."/>
        </authorList>
    </citation>
    <scope>NUCLEOTIDE SEQUENCE [LARGE SCALE GENOMIC DNA]</scope>
    <source>
        <strain evidence="12">DCEP-RM93M</strain>
    </source>
</reference>
<keyword evidence="8 10" id="KW-0482">Metalloprotease</keyword>
<evidence type="ECO:0000256" key="5">
    <source>
        <dbReference type="ARBA" id="ARBA00022801"/>
    </source>
</evidence>
<dbReference type="InterPro" id="IPR024077">
    <property type="entry name" value="Neurolysin/TOP_dom2"/>
</dbReference>
<dbReference type="GO" id="GO:0046872">
    <property type="term" value="F:metal ion binding"/>
    <property type="evidence" value="ECO:0007669"/>
    <property type="project" value="UniProtKB-UniRule"/>
</dbReference>
<dbReference type="InterPro" id="IPR045090">
    <property type="entry name" value="Pept_M3A_M3B"/>
</dbReference>
<evidence type="ECO:0000313" key="13">
    <source>
        <dbReference type="Proteomes" id="UP000030764"/>
    </source>
</evidence>
<keyword evidence="3 10" id="KW-0645">Protease</keyword>
<dbReference type="InterPro" id="IPR024969">
    <property type="entry name" value="EIF3F/CSN6-like_C"/>
</dbReference>
<keyword evidence="7" id="KW-0809">Transit peptide</keyword>
<dbReference type="GO" id="GO:0006627">
    <property type="term" value="P:protein processing involved in protein targeting to mitochondrion"/>
    <property type="evidence" value="ECO:0007669"/>
    <property type="project" value="TreeGrafter"/>
</dbReference>
<organism evidence="12 13">
    <name type="scientific">Trichuris suis</name>
    <name type="common">pig whipworm</name>
    <dbReference type="NCBI Taxonomy" id="68888"/>
    <lineage>
        <taxon>Eukaryota</taxon>
        <taxon>Metazoa</taxon>
        <taxon>Ecdysozoa</taxon>
        <taxon>Nematoda</taxon>
        <taxon>Enoplea</taxon>
        <taxon>Dorylaimia</taxon>
        <taxon>Trichinellida</taxon>
        <taxon>Trichuridae</taxon>
        <taxon>Trichuris</taxon>
    </lineage>
</organism>
<evidence type="ECO:0000256" key="2">
    <source>
        <dbReference type="ARBA" id="ARBA00006040"/>
    </source>
</evidence>
<evidence type="ECO:0000256" key="7">
    <source>
        <dbReference type="ARBA" id="ARBA00022946"/>
    </source>
</evidence>
<evidence type="ECO:0000313" key="12">
    <source>
        <dbReference type="EMBL" id="KFD53063.1"/>
    </source>
</evidence>
<keyword evidence="13" id="KW-1185">Reference proteome</keyword>
<protein>
    <recommendedName>
        <fullName evidence="11">JAB1/MPN/MOV34 metalloenzyme domain-containing protein</fullName>
    </recommendedName>
</protein>
<dbReference type="InterPro" id="IPR016024">
    <property type="entry name" value="ARM-type_fold"/>
</dbReference>
<proteinExistence type="inferred from homology"/>
<evidence type="ECO:0000256" key="10">
    <source>
        <dbReference type="RuleBase" id="RU003435"/>
    </source>
</evidence>
<comment type="similarity">
    <text evidence="2 10">Belongs to the peptidase M3 family.</text>
</comment>
<dbReference type="Gene3D" id="3.40.140.10">
    <property type="entry name" value="Cytidine Deaminase, domain 2"/>
    <property type="match status" value="1"/>
</dbReference>
<dbReference type="SUPFAM" id="SSF48371">
    <property type="entry name" value="ARM repeat"/>
    <property type="match status" value="2"/>
</dbReference>
<dbReference type="Pfam" id="PF10350">
    <property type="entry name" value="DUF2428"/>
    <property type="match status" value="1"/>
</dbReference>
<dbReference type="CDD" id="cd06457">
    <property type="entry name" value="M3A_MIP"/>
    <property type="match status" value="1"/>
</dbReference>
<gene>
    <name evidence="12" type="ORF">M513_05977</name>
</gene>
<dbReference type="Gene3D" id="1.10.1370.10">
    <property type="entry name" value="Neurolysin, domain 3"/>
    <property type="match status" value="1"/>
</dbReference>
<evidence type="ECO:0000256" key="3">
    <source>
        <dbReference type="ARBA" id="ARBA00022670"/>
    </source>
</evidence>
<keyword evidence="5 10" id="KW-0378">Hydrolase</keyword>
<evidence type="ECO:0000256" key="6">
    <source>
        <dbReference type="ARBA" id="ARBA00022833"/>
    </source>
</evidence>
<dbReference type="PANTHER" id="PTHR11804">
    <property type="entry name" value="PROTEASE M3 THIMET OLIGOPEPTIDASE-RELATED"/>
    <property type="match status" value="1"/>
</dbReference>
<dbReference type="SMART" id="SM00232">
    <property type="entry name" value="JAB_MPN"/>
    <property type="match status" value="1"/>
</dbReference>
<dbReference type="GO" id="GO:0004222">
    <property type="term" value="F:metalloendopeptidase activity"/>
    <property type="evidence" value="ECO:0007669"/>
    <property type="project" value="InterPro"/>
</dbReference>
<evidence type="ECO:0000256" key="4">
    <source>
        <dbReference type="ARBA" id="ARBA00022723"/>
    </source>
</evidence>
<dbReference type="InterPro" id="IPR019442">
    <property type="entry name" value="THADA/TRM732_DUF2428"/>
</dbReference>
<dbReference type="EMBL" id="KL363220">
    <property type="protein sequence ID" value="KFD53063.1"/>
    <property type="molecule type" value="Genomic_DNA"/>
</dbReference>
<evidence type="ECO:0000256" key="1">
    <source>
        <dbReference type="ARBA" id="ARBA00004173"/>
    </source>
</evidence>
<dbReference type="Pfam" id="PF01432">
    <property type="entry name" value="Peptidase_M3"/>
    <property type="match status" value="1"/>
</dbReference>
<keyword evidence="9" id="KW-0496">Mitochondrion</keyword>
<dbReference type="GO" id="GO:0006518">
    <property type="term" value="P:peptide metabolic process"/>
    <property type="evidence" value="ECO:0007669"/>
    <property type="project" value="TreeGrafter"/>
</dbReference>
<dbReference type="InterPro" id="IPR001567">
    <property type="entry name" value="Pept_M3A_M3B_dom"/>
</dbReference>
<dbReference type="Proteomes" id="UP000030764">
    <property type="component" value="Unassembled WGS sequence"/>
</dbReference>
<dbReference type="InterPro" id="IPR033851">
    <property type="entry name" value="M3A_MIP"/>
</dbReference>
<keyword evidence="6 10" id="KW-0862">Zinc</keyword>
<evidence type="ECO:0000256" key="8">
    <source>
        <dbReference type="ARBA" id="ARBA00023049"/>
    </source>
</evidence>
<feature type="domain" description="JAB1/MPN/MOV34 metalloenzyme" evidence="11">
    <location>
        <begin position="1489"/>
        <end position="1625"/>
    </location>
</feature>
<dbReference type="GO" id="GO:0005739">
    <property type="term" value="C:mitochondrion"/>
    <property type="evidence" value="ECO:0007669"/>
    <property type="project" value="UniProtKB-SubCell"/>
</dbReference>
<name>A0A085M767_9BILA</name>